<feature type="transmembrane region" description="Helical" evidence="6">
    <location>
        <begin position="74"/>
        <end position="93"/>
    </location>
</feature>
<dbReference type="Gene3D" id="1.10.357.140">
    <property type="entry name" value="UbiA prenyltransferase"/>
    <property type="match status" value="1"/>
</dbReference>
<dbReference type="PANTHER" id="PTHR42723">
    <property type="entry name" value="CHLOROPHYLL SYNTHASE"/>
    <property type="match status" value="1"/>
</dbReference>
<feature type="transmembrane region" description="Helical" evidence="6">
    <location>
        <begin position="237"/>
        <end position="257"/>
    </location>
</feature>
<dbReference type="Proteomes" id="UP001500954">
    <property type="component" value="Unassembled WGS sequence"/>
</dbReference>
<feature type="transmembrane region" description="Helical" evidence="6">
    <location>
        <begin position="158"/>
        <end position="177"/>
    </location>
</feature>
<evidence type="ECO:0000313" key="8">
    <source>
        <dbReference type="Proteomes" id="UP001500954"/>
    </source>
</evidence>
<gene>
    <name evidence="7" type="ORF">GCM10022395_35380</name>
</gene>
<feature type="transmembrane region" description="Helical" evidence="6">
    <location>
        <begin position="122"/>
        <end position="146"/>
    </location>
</feature>
<comment type="caution">
    <text evidence="7">The sequence shown here is derived from an EMBL/GenBank/DDBJ whole genome shotgun (WGS) entry which is preliminary data.</text>
</comment>
<name>A0ABP6YIB5_9FLAO</name>
<dbReference type="Gene3D" id="1.20.120.1780">
    <property type="entry name" value="UbiA prenyltransferase"/>
    <property type="match status" value="1"/>
</dbReference>
<evidence type="ECO:0000256" key="3">
    <source>
        <dbReference type="ARBA" id="ARBA00022692"/>
    </source>
</evidence>
<keyword evidence="8" id="KW-1185">Reference proteome</keyword>
<dbReference type="InterPro" id="IPR000537">
    <property type="entry name" value="UbiA_prenyltransferase"/>
</dbReference>
<dbReference type="CDD" id="cd13961">
    <property type="entry name" value="PT_UbiA_DGGGPS"/>
    <property type="match status" value="1"/>
</dbReference>
<dbReference type="InterPro" id="IPR044878">
    <property type="entry name" value="UbiA_sf"/>
</dbReference>
<evidence type="ECO:0000313" key="7">
    <source>
        <dbReference type="EMBL" id="GAA3584218.1"/>
    </source>
</evidence>
<dbReference type="InterPro" id="IPR050475">
    <property type="entry name" value="Prenyltransferase_related"/>
</dbReference>
<feature type="transmembrane region" description="Helical" evidence="6">
    <location>
        <begin position="20"/>
        <end position="45"/>
    </location>
</feature>
<keyword evidence="5 6" id="KW-0472">Membrane</keyword>
<organism evidence="7 8">
    <name type="scientific">Snuella lapsa</name>
    <dbReference type="NCBI Taxonomy" id="870481"/>
    <lineage>
        <taxon>Bacteria</taxon>
        <taxon>Pseudomonadati</taxon>
        <taxon>Bacteroidota</taxon>
        <taxon>Flavobacteriia</taxon>
        <taxon>Flavobacteriales</taxon>
        <taxon>Flavobacteriaceae</taxon>
        <taxon>Snuella</taxon>
    </lineage>
</organism>
<keyword evidence="3 6" id="KW-0812">Transmembrane</keyword>
<feature type="transmembrane region" description="Helical" evidence="6">
    <location>
        <begin position="269"/>
        <end position="288"/>
    </location>
</feature>
<keyword evidence="4 6" id="KW-1133">Transmembrane helix</keyword>
<reference evidence="8" key="1">
    <citation type="journal article" date="2019" name="Int. J. Syst. Evol. Microbiol.">
        <title>The Global Catalogue of Microorganisms (GCM) 10K type strain sequencing project: providing services to taxonomists for standard genome sequencing and annotation.</title>
        <authorList>
            <consortium name="The Broad Institute Genomics Platform"/>
            <consortium name="The Broad Institute Genome Sequencing Center for Infectious Disease"/>
            <person name="Wu L."/>
            <person name="Ma J."/>
        </authorList>
    </citation>
    <scope>NUCLEOTIDE SEQUENCE [LARGE SCALE GENOMIC DNA]</scope>
    <source>
        <strain evidence="8">JCM 17111</strain>
    </source>
</reference>
<feature type="transmembrane region" description="Helical" evidence="6">
    <location>
        <begin position="209"/>
        <end position="231"/>
    </location>
</feature>
<dbReference type="EMBL" id="BAABCY010000099">
    <property type="protein sequence ID" value="GAA3584218.1"/>
    <property type="molecule type" value="Genomic_DNA"/>
</dbReference>
<dbReference type="Pfam" id="PF01040">
    <property type="entry name" value="UbiA"/>
    <property type="match status" value="1"/>
</dbReference>
<dbReference type="PANTHER" id="PTHR42723:SF1">
    <property type="entry name" value="CHLOROPHYLL SYNTHASE, CHLOROPLASTIC"/>
    <property type="match status" value="1"/>
</dbReference>
<proteinExistence type="predicted"/>
<evidence type="ECO:0000256" key="2">
    <source>
        <dbReference type="ARBA" id="ARBA00022475"/>
    </source>
</evidence>
<evidence type="ECO:0000256" key="1">
    <source>
        <dbReference type="ARBA" id="ARBA00004141"/>
    </source>
</evidence>
<sequence length="291" mass="33066">MLAMVQLLVKYALLEPFGASLALDGFGITLLIIATVCIAAAGNIVNDINDVETDRINKPDKLIIGKFISEKHGYNLFFFFNLVGVGLGFYLSYLIGKHAFFSLFVIISILLYLYATYLKQQLIIGNIIVALLVALSIVIVGVFDLLPNITPLNRNTQWIFFKIIWDYAIFAFIINFIRELTKDIEDINGDHKAGMYTLPIAIGRERARIVLFILSFVPLFGTTFYTINTLYKNQYAVLYFLICIIAPLLYTTIKIFNAKNNKDYHHISNILKLIMVFGMLSLLLYKYILLA</sequence>
<evidence type="ECO:0000256" key="5">
    <source>
        <dbReference type="ARBA" id="ARBA00023136"/>
    </source>
</evidence>
<evidence type="ECO:0000256" key="4">
    <source>
        <dbReference type="ARBA" id="ARBA00022989"/>
    </source>
</evidence>
<keyword evidence="2" id="KW-1003">Cell membrane</keyword>
<dbReference type="NCBIfam" id="NF009512">
    <property type="entry name" value="PRK12872.1-1"/>
    <property type="match status" value="1"/>
</dbReference>
<evidence type="ECO:0000256" key="6">
    <source>
        <dbReference type="SAM" id="Phobius"/>
    </source>
</evidence>
<protein>
    <submittedName>
        <fullName evidence="7">Geranylgeranylglycerol-phosphate geranylgeranyltransferase</fullName>
    </submittedName>
</protein>
<comment type="subcellular location">
    <subcellularLocation>
        <location evidence="1">Membrane</location>
        <topology evidence="1">Multi-pass membrane protein</topology>
    </subcellularLocation>
</comment>
<feature type="transmembrane region" description="Helical" evidence="6">
    <location>
        <begin position="99"/>
        <end position="115"/>
    </location>
</feature>
<accession>A0ABP6YIB5</accession>